<feature type="region of interest" description="Disordered" evidence="3">
    <location>
        <begin position="381"/>
        <end position="400"/>
    </location>
</feature>
<name>A0A1M5GV71_9BACT</name>
<dbReference type="GO" id="GO:1990281">
    <property type="term" value="C:efflux pump complex"/>
    <property type="evidence" value="ECO:0007669"/>
    <property type="project" value="TreeGrafter"/>
</dbReference>
<keyword evidence="2" id="KW-0175">Coiled coil</keyword>
<feature type="domain" description="Multidrug resistance protein MdtA-like barrel-sandwich hybrid" evidence="4">
    <location>
        <begin position="72"/>
        <end position="211"/>
    </location>
</feature>
<dbReference type="RefSeq" id="WP_073066481.1">
    <property type="nucleotide sequence ID" value="NZ_FQUS01000018.1"/>
</dbReference>
<dbReference type="InterPro" id="IPR006143">
    <property type="entry name" value="RND_pump_MFP"/>
</dbReference>
<comment type="similarity">
    <text evidence="1">Belongs to the membrane fusion protein (MFP) (TC 8.A.1) family.</text>
</comment>
<feature type="coiled-coil region" evidence="2">
    <location>
        <begin position="160"/>
        <end position="187"/>
    </location>
</feature>
<evidence type="ECO:0000256" key="2">
    <source>
        <dbReference type="SAM" id="Coils"/>
    </source>
</evidence>
<sequence length="400" mass="44777">MDWKRTLLICFIILLVGGGITALIFSTEPTASRQGATQETAMLVDVIEVRRDTYQPTIEAMGTVEPARDIILSSQVSGEIIRQSAAFTPGGYVEKGELLLQIDPADYEHALQQRRNELQQAKADLRIEMGRQRAARKEYEAYGDTLSEENKPLVLRQPQLETVQSQVESAQTAVKQAELELERTTIRAPFDAHILSRNVNIGSQVGAGADLGRLVGLDTFWVEATVPLSKLRWLTFPDDEGPRSDVTIRNRAAWAAEEVREGYLYKLIGALEQQTRLARVLVAVPDPYGYREENTDLPTLMIGSFVETNIKTEELEEVVRLSRDYIRSNDTVWVMEEGKLQIREMDIVFRDARYAYISSGLHEGDQVVTTNLSTVSEGAPLRLEESGTVSARDSSLEDTE</sequence>
<dbReference type="InterPro" id="IPR058625">
    <property type="entry name" value="MdtA-like_BSH"/>
</dbReference>
<evidence type="ECO:0000313" key="6">
    <source>
        <dbReference type="Proteomes" id="UP000184041"/>
    </source>
</evidence>
<accession>A0A1M5GV71</accession>
<dbReference type="OrthoDB" id="9806939at2"/>
<gene>
    <name evidence="5" type="ORF">SAMN05443144_11844</name>
</gene>
<evidence type="ECO:0000256" key="1">
    <source>
        <dbReference type="ARBA" id="ARBA00009477"/>
    </source>
</evidence>
<evidence type="ECO:0000313" key="5">
    <source>
        <dbReference type="EMBL" id="SHG07587.1"/>
    </source>
</evidence>
<dbReference type="EMBL" id="FQUS01000018">
    <property type="protein sequence ID" value="SHG07587.1"/>
    <property type="molecule type" value="Genomic_DNA"/>
</dbReference>
<evidence type="ECO:0000256" key="3">
    <source>
        <dbReference type="SAM" id="MobiDB-lite"/>
    </source>
</evidence>
<keyword evidence="6" id="KW-1185">Reference proteome</keyword>
<dbReference type="GO" id="GO:0015562">
    <property type="term" value="F:efflux transmembrane transporter activity"/>
    <property type="evidence" value="ECO:0007669"/>
    <property type="project" value="TreeGrafter"/>
</dbReference>
<dbReference type="Gene3D" id="2.40.50.100">
    <property type="match status" value="1"/>
</dbReference>
<dbReference type="PANTHER" id="PTHR30469:SF12">
    <property type="entry name" value="MULTIDRUG RESISTANCE PROTEIN MDTA"/>
    <property type="match status" value="1"/>
</dbReference>
<evidence type="ECO:0000259" key="4">
    <source>
        <dbReference type="Pfam" id="PF25917"/>
    </source>
</evidence>
<dbReference type="Gene3D" id="2.40.30.170">
    <property type="match status" value="1"/>
</dbReference>
<dbReference type="Gene3D" id="2.40.420.20">
    <property type="match status" value="1"/>
</dbReference>
<dbReference type="Proteomes" id="UP000184041">
    <property type="component" value="Unassembled WGS sequence"/>
</dbReference>
<dbReference type="SUPFAM" id="SSF111369">
    <property type="entry name" value="HlyD-like secretion proteins"/>
    <property type="match status" value="1"/>
</dbReference>
<dbReference type="STRING" id="1194090.SAMN05443144_11844"/>
<dbReference type="PANTHER" id="PTHR30469">
    <property type="entry name" value="MULTIDRUG RESISTANCE PROTEIN MDTA"/>
    <property type="match status" value="1"/>
</dbReference>
<dbReference type="Pfam" id="PF25917">
    <property type="entry name" value="BSH_RND"/>
    <property type="match status" value="1"/>
</dbReference>
<reference evidence="5 6" key="1">
    <citation type="submission" date="2016-11" db="EMBL/GenBank/DDBJ databases">
        <authorList>
            <person name="Jaros S."/>
            <person name="Januszkiewicz K."/>
            <person name="Wedrychowicz H."/>
        </authorList>
    </citation>
    <scope>NUCLEOTIDE SEQUENCE [LARGE SCALE GENOMIC DNA]</scope>
    <source>
        <strain evidence="5 6">DSM 21986</strain>
    </source>
</reference>
<dbReference type="Gene3D" id="1.10.287.470">
    <property type="entry name" value="Helix hairpin bin"/>
    <property type="match status" value="1"/>
</dbReference>
<dbReference type="AlphaFoldDB" id="A0A1M5GV71"/>
<feature type="coiled-coil region" evidence="2">
    <location>
        <begin position="108"/>
        <end position="135"/>
    </location>
</feature>
<dbReference type="NCBIfam" id="TIGR01730">
    <property type="entry name" value="RND_mfp"/>
    <property type="match status" value="1"/>
</dbReference>
<protein>
    <submittedName>
        <fullName evidence="5">RND family efflux transporter, MFP subunit</fullName>
    </submittedName>
</protein>
<organism evidence="5 6">
    <name type="scientific">Fodinibius roseus</name>
    <dbReference type="NCBI Taxonomy" id="1194090"/>
    <lineage>
        <taxon>Bacteria</taxon>
        <taxon>Pseudomonadati</taxon>
        <taxon>Balneolota</taxon>
        <taxon>Balneolia</taxon>
        <taxon>Balneolales</taxon>
        <taxon>Balneolaceae</taxon>
        <taxon>Fodinibius</taxon>
    </lineage>
</organism>
<proteinExistence type="inferred from homology"/>